<dbReference type="Proteomes" id="UP000694421">
    <property type="component" value="Unplaced"/>
</dbReference>
<feature type="transmembrane region" description="Helical" evidence="5">
    <location>
        <begin position="336"/>
        <end position="357"/>
    </location>
</feature>
<evidence type="ECO:0000256" key="5">
    <source>
        <dbReference type="SAM" id="Phobius"/>
    </source>
</evidence>
<evidence type="ECO:0000313" key="7">
    <source>
        <dbReference type="Ensembl" id="ENSSMRP00000001050.1"/>
    </source>
</evidence>
<organism evidence="7 8">
    <name type="scientific">Salvator merianae</name>
    <name type="common">Argentine black and white tegu</name>
    <name type="synonym">Tupinambis merianae</name>
    <dbReference type="NCBI Taxonomy" id="96440"/>
    <lineage>
        <taxon>Eukaryota</taxon>
        <taxon>Metazoa</taxon>
        <taxon>Chordata</taxon>
        <taxon>Craniata</taxon>
        <taxon>Vertebrata</taxon>
        <taxon>Euteleostomi</taxon>
        <taxon>Lepidosauria</taxon>
        <taxon>Squamata</taxon>
        <taxon>Bifurcata</taxon>
        <taxon>Unidentata</taxon>
        <taxon>Episquamata</taxon>
        <taxon>Laterata</taxon>
        <taxon>Teiioidea</taxon>
        <taxon>Teiidae</taxon>
        <taxon>Salvator</taxon>
    </lineage>
</organism>
<dbReference type="AlphaFoldDB" id="A0A8D0AV37"/>
<dbReference type="Ensembl" id="ENSSMRT00000001268.1">
    <property type="protein sequence ID" value="ENSSMRP00000001050.1"/>
    <property type="gene ID" value="ENSSMRG00000000913.1"/>
</dbReference>
<dbReference type="InterPro" id="IPR001828">
    <property type="entry name" value="ANF_lig-bd_rcpt"/>
</dbReference>
<comment type="subcellular location">
    <subcellularLocation>
        <location evidence="1">Membrane</location>
    </subcellularLocation>
</comment>
<dbReference type="OMA" id="PHANEVP"/>
<dbReference type="PANTHER" id="PTHR24061">
    <property type="entry name" value="CALCIUM-SENSING RECEPTOR-RELATED"/>
    <property type="match status" value="1"/>
</dbReference>
<dbReference type="SUPFAM" id="SSF53822">
    <property type="entry name" value="Periplasmic binding protein-like I"/>
    <property type="match status" value="1"/>
</dbReference>
<keyword evidence="2 5" id="KW-0812">Transmembrane</keyword>
<protein>
    <recommendedName>
        <fullName evidence="6">Receptor ligand binding region domain-containing protein</fullName>
    </recommendedName>
</protein>
<evidence type="ECO:0000256" key="2">
    <source>
        <dbReference type="ARBA" id="ARBA00022692"/>
    </source>
</evidence>
<dbReference type="GO" id="GO:0005886">
    <property type="term" value="C:plasma membrane"/>
    <property type="evidence" value="ECO:0007669"/>
    <property type="project" value="TreeGrafter"/>
</dbReference>
<dbReference type="Pfam" id="PF01094">
    <property type="entry name" value="ANF_receptor"/>
    <property type="match status" value="1"/>
</dbReference>
<dbReference type="GO" id="GO:0004930">
    <property type="term" value="F:G protein-coupled receptor activity"/>
    <property type="evidence" value="ECO:0007669"/>
    <property type="project" value="InterPro"/>
</dbReference>
<proteinExistence type="predicted"/>
<keyword evidence="4 5" id="KW-0472">Membrane</keyword>
<keyword evidence="3 5" id="KW-1133">Transmembrane helix</keyword>
<keyword evidence="8" id="KW-1185">Reference proteome</keyword>
<reference evidence="7" key="2">
    <citation type="submission" date="2025-09" db="UniProtKB">
        <authorList>
            <consortium name="Ensembl"/>
        </authorList>
    </citation>
    <scope>IDENTIFICATION</scope>
</reference>
<evidence type="ECO:0000256" key="4">
    <source>
        <dbReference type="ARBA" id="ARBA00023136"/>
    </source>
</evidence>
<dbReference type="InterPro" id="IPR028082">
    <property type="entry name" value="Peripla_BP_I"/>
</dbReference>
<dbReference type="InterPro" id="IPR000068">
    <property type="entry name" value="GPCR_3_Ca_sens_rcpt-rel"/>
</dbReference>
<dbReference type="PANTHER" id="PTHR24061:SF599">
    <property type="entry name" value="G-PROTEIN COUPLED RECEPTORS FAMILY 3 PROFILE DOMAIN-CONTAINING PROTEIN"/>
    <property type="match status" value="1"/>
</dbReference>
<reference evidence="7" key="1">
    <citation type="submission" date="2025-08" db="UniProtKB">
        <authorList>
            <consortium name="Ensembl"/>
        </authorList>
    </citation>
    <scope>IDENTIFICATION</scope>
</reference>
<feature type="domain" description="Receptor ligand binding region" evidence="6">
    <location>
        <begin position="22"/>
        <end position="324"/>
    </location>
</feature>
<dbReference type="Gene3D" id="3.40.50.2300">
    <property type="match status" value="3"/>
</dbReference>
<evidence type="ECO:0000259" key="6">
    <source>
        <dbReference type="Pfam" id="PF01094"/>
    </source>
</evidence>
<sequence length="367" mass="42187">MTSYLFSCARISSSPCLFPMLCVFYGAFDAALSDKTHFPSFYRMVPKEEAQYVGIVQLLKHFGWNWIGFIVSDDERGESFLRTLKPKLQENNICIAWTEVVPFVTWFTPEDIFMKKLTPVQAVLSRRKINVTLVYGDNQSLEGLQFILLILEGEYHSPVEGIWISTAEWEVTTENNQSLDCLQFVLLTLEIDYHSPVEGIWISTAEWEVTTESIFRGFPLKSFNGTLSFTPHANEVPKFKDFLENINPLKGHVSYLPDFWRNAFRCSLPMFNLYSKSGRNCTGKEKLSDLSATSFEMQMSGLSYNVYNAVHAVTCALQAMERFQNKLKLRKRKPTCSYILVLNGHLLFPCFHLYLLFLCSLSADLKH</sequence>
<dbReference type="FunFam" id="3.40.50.2300:FF:000024">
    <property type="entry name" value="Vomeronasal 2, receptor 73"/>
    <property type="match status" value="1"/>
</dbReference>
<evidence type="ECO:0000256" key="1">
    <source>
        <dbReference type="ARBA" id="ARBA00004370"/>
    </source>
</evidence>
<accession>A0A8D0AV37</accession>
<dbReference type="GeneTree" id="ENSGT00950000182788"/>
<evidence type="ECO:0000313" key="8">
    <source>
        <dbReference type="Proteomes" id="UP000694421"/>
    </source>
</evidence>
<evidence type="ECO:0000256" key="3">
    <source>
        <dbReference type="ARBA" id="ARBA00022989"/>
    </source>
</evidence>
<name>A0A8D0AV37_SALMN</name>